<evidence type="ECO:0008006" key="3">
    <source>
        <dbReference type="Google" id="ProtNLM"/>
    </source>
</evidence>
<proteinExistence type="predicted"/>
<organism evidence="1 2">
    <name type="scientific">Propionibacterium cyclohexanicum</name>
    <dbReference type="NCBI Taxonomy" id="64702"/>
    <lineage>
        <taxon>Bacteria</taxon>
        <taxon>Bacillati</taxon>
        <taxon>Actinomycetota</taxon>
        <taxon>Actinomycetes</taxon>
        <taxon>Propionibacteriales</taxon>
        <taxon>Propionibacteriaceae</taxon>
        <taxon>Propionibacterium</taxon>
    </lineage>
</organism>
<sequence length="390" mass="42112">MKARSAIIDRDKESHVIRYELPSTGDLIKLGESHPNAITIYLPTAPTPTGRQQAVTAAKSAVDEAVRTLRGQGMNRAEQEAIRVRWEEILVDTRLWGNLSNSLVILLAPDFSEDFVLPNHLEAQTQIGDHFDLGQLVRAVTSPQAAFALTISSNGWNLWRASASQRATELELGEEYAEDAADATNRMTIRGRKLLRRLSGDEGKKVLIERYAQVVADAVRTELGKLDPHATLPLFVFATEPLLSMIQSENLPWQLVAVPGAPDVLRPDEIDGAVRQRIGALSAQANSELADSIGHGFTSGLALTDLAPIARAAVAGAVSTFIYDFTAQVRGTLDDATGAIVLAQDGVDLLSRIAVIVLQNGGEVIAVRPGEIKAEIWHGQVLAGLRHPIA</sequence>
<dbReference type="EMBL" id="FOGZ01000029">
    <property type="protein sequence ID" value="SES00883.1"/>
    <property type="molecule type" value="Genomic_DNA"/>
</dbReference>
<dbReference type="InterPro" id="IPR041638">
    <property type="entry name" value="BaeRF_family11"/>
</dbReference>
<dbReference type="AlphaFoldDB" id="A0A1H9TVW0"/>
<evidence type="ECO:0000313" key="1">
    <source>
        <dbReference type="EMBL" id="SES00883.1"/>
    </source>
</evidence>
<protein>
    <recommendedName>
        <fullName evidence="3">Peptide chain release factor 1 (ERF1)</fullName>
    </recommendedName>
</protein>
<dbReference type="STRING" id="64702.SAMN05443377_1294"/>
<keyword evidence="2" id="KW-1185">Reference proteome</keyword>
<accession>A0A1H9TVW0</accession>
<name>A0A1H9TVW0_9ACTN</name>
<dbReference type="Pfam" id="PF18855">
    <property type="entry name" value="baeRF_family11"/>
    <property type="match status" value="1"/>
</dbReference>
<reference evidence="2" key="1">
    <citation type="submission" date="2016-10" db="EMBL/GenBank/DDBJ databases">
        <authorList>
            <person name="Varghese N."/>
            <person name="Submissions S."/>
        </authorList>
    </citation>
    <scope>NUCLEOTIDE SEQUENCE [LARGE SCALE GENOMIC DNA]</scope>
    <source>
        <strain evidence="2">DSM 16859</strain>
    </source>
</reference>
<evidence type="ECO:0000313" key="2">
    <source>
        <dbReference type="Proteomes" id="UP000198815"/>
    </source>
</evidence>
<dbReference type="Proteomes" id="UP000198815">
    <property type="component" value="Unassembled WGS sequence"/>
</dbReference>
<gene>
    <name evidence="1" type="ORF">SAMN05443377_1294</name>
</gene>